<dbReference type="GeneID" id="63825833"/>
<name>A0A165EGK6_9APHY</name>
<dbReference type="InParanoid" id="A0A165EGK6"/>
<evidence type="ECO:0000313" key="1">
    <source>
        <dbReference type="EMBL" id="KZT07012.1"/>
    </source>
</evidence>
<gene>
    <name evidence="1" type="ORF">LAESUDRAFT_725336</name>
</gene>
<dbReference type="Proteomes" id="UP000076871">
    <property type="component" value="Unassembled WGS sequence"/>
</dbReference>
<keyword evidence="2" id="KW-1185">Reference proteome</keyword>
<organism evidence="1 2">
    <name type="scientific">Laetiporus sulphureus 93-53</name>
    <dbReference type="NCBI Taxonomy" id="1314785"/>
    <lineage>
        <taxon>Eukaryota</taxon>
        <taxon>Fungi</taxon>
        <taxon>Dikarya</taxon>
        <taxon>Basidiomycota</taxon>
        <taxon>Agaricomycotina</taxon>
        <taxon>Agaricomycetes</taxon>
        <taxon>Polyporales</taxon>
        <taxon>Laetiporus</taxon>
    </lineage>
</organism>
<accession>A0A165EGK6</accession>
<reference evidence="1 2" key="1">
    <citation type="journal article" date="2016" name="Mol. Biol. Evol.">
        <title>Comparative Genomics of Early-Diverging Mushroom-Forming Fungi Provides Insights into the Origins of Lignocellulose Decay Capabilities.</title>
        <authorList>
            <person name="Nagy L.G."/>
            <person name="Riley R."/>
            <person name="Tritt A."/>
            <person name="Adam C."/>
            <person name="Daum C."/>
            <person name="Floudas D."/>
            <person name="Sun H."/>
            <person name="Yadav J.S."/>
            <person name="Pangilinan J."/>
            <person name="Larsson K.H."/>
            <person name="Matsuura K."/>
            <person name="Barry K."/>
            <person name="Labutti K."/>
            <person name="Kuo R."/>
            <person name="Ohm R.A."/>
            <person name="Bhattacharya S.S."/>
            <person name="Shirouzu T."/>
            <person name="Yoshinaga Y."/>
            <person name="Martin F.M."/>
            <person name="Grigoriev I.V."/>
            <person name="Hibbett D.S."/>
        </authorList>
    </citation>
    <scope>NUCLEOTIDE SEQUENCE [LARGE SCALE GENOMIC DNA]</scope>
    <source>
        <strain evidence="1 2">93-53</strain>
    </source>
</reference>
<protein>
    <submittedName>
        <fullName evidence="1">Uncharacterized protein</fullName>
    </submittedName>
</protein>
<dbReference type="RefSeq" id="XP_040764752.1">
    <property type="nucleotide sequence ID" value="XM_040908804.1"/>
</dbReference>
<dbReference type="EMBL" id="KV427621">
    <property type="protein sequence ID" value="KZT07012.1"/>
    <property type="molecule type" value="Genomic_DNA"/>
</dbReference>
<evidence type="ECO:0000313" key="2">
    <source>
        <dbReference type="Proteomes" id="UP000076871"/>
    </source>
</evidence>
<proteinExistence type="predicted"/>
<dbReference type="AlphaFoldDB" id="A0A165EGK6"/>
<sequence>MIPPWRDRFRQLVFSFVLLPPSLTPPKCWLPLSESWSQSSSFSLLPRFYPGSFSCAEESTTTFLDMSPEETALL</sequence>